<name>A0A0H2X405_XANC8</name>
<accession>A0A0H2X405</accession>
<protein>
    <recommendedName>
        <fullName evidence="2">Glycosyltransferase 2-like domain-containing protein</fullName>
    </recommendedName>
</protein>
<gene>
    <name evidence="3" type="ordered locus">XC_0607</name>
</gene>
<dbReference type="KEGG" id="xcb:XC_0607"/>
<organism evidence="3 4">
    <name type="scientific">Xanthomonas campestris pv. campestris (strain 8004)</name>
    <dbReference type="NCBI Taxonomy" id="314565"/>
    <lineage>
        <taxon>Bacteria</taxon>
        <taxon>Pseudomonadati</taxon>
        <taxon>Pseudomonadota</taxon>
        <taxon>Gammaproteobacteria</taxon>
        <taxon>Lysobacterales</taxon>
        <taxon>Lysobacteraceae</taxon>
        <taxon>Xanthomonas</taxon>
    </lineage>
</organism>
<reference evidence="3 4" key="1">
    <citation type="journal article" date="2005" name="Genome Res.">
        <title>Comparative and functional genomic analyses of the pathogenicity of phytopathogen Xanthomonas campestris pv. campestris.</title>
        <authorList>
            <person name="Qian W."/>
            <person name="Jia Y."/>
            <person name="Ren S.X."/>
            <person name="He Y.Q."/>
            <person name="Feng J.X."/>
            <person name="Lu L.F."/>
            <person name="Sun Q."/>
            <person name="Ying G."/>
            <person name="Tang D.J."/>
            <person name="Tang H."/>
            <person name="Wu W."/>
            <person name="Hao P."/>
            <person name="Wang L."/>
            <person name="Jiang B.L."/>
            <person name="Zeng S."/>
            <person name="Gu W.Y."/>
            <person name="Lu G."/>
            <person name="Rong L."/>
            <person name="Tian Y."/>
            <person name="Yao Z."/>
            <person name="Fu G."/>
            <person name="Chen B."/>
            <person name="Fang R."/>
            <person name="Qiang B."/>
            <person name="Chen Z."/>
            <person name="Zhao G.P."/>
            <person name="Tang J.L."/>
            <person name="He C."/>
        </authorList>
    </citation>
    <scope>NUCLEOTIDE SEQUENCE [LARGE SCALE GENOMIC DNA]</scope>
    <source>
        <strain evidence="3 4">8004</strain>
    </source>
</reference>
<keyword evidence="1" id="KW-0472">Membrane</keyword>
<dbReference type="HOGENOM" id="CLU_791941_0_0_6"/>
<evidence type="ECO:0000256" key="1">
    <source>
        <dbReference type="SAM" id="Phobius"/>
    </source>
</evidence>
<dbReference type="InterPro" id="IPR050256">
    <property type="entry name" value="Glycosyltransferase_2"/>
</dbReference>
<proteinExistence type="predicted"/>
<dbReference type="AlphaFoldDB" id="A0A0H2X405"/>
<dbReference type="Gene3D" id="3.90.550.10">
    <property type="entry name" value="Spore Coat Polysaccharide Biosynthesis Protein SpsA, Chain A"/>
    <property type="match status" value="1"/>
</dbReference>
<dbReference type="InterPro" id="IPR029044">
    <property type="entry name" value="Nucleotide-diphossugar_trans"/>
</dbReference>
<feature type="transmembrane region" description="Helical" evidence="1">
    <location>
        <begin position="321"/>
        <end position="344"/>
    </location>
</feature>
<keyword evidence="1" id="KW-0812">Transmembrane</keyword>
<sequence length="359" mass="38426">MASAISPTAQLPGDHDVTGIRTMSTPIALRCALVLETNNLRGGDAAHNAVLESLQRAVAALAAQTVPLTALAQLIVTHDGLSETACAALSGIAGRPVTFVRIAHTTGYYEAKNSGFAATDPALCDYVIFADADCLPAADWLAELLLPFSTQPQLAAVAGRTSYAATLVGTALTTLDFMYFPSPLQPQATRNFYANNVVFRREIFAAHAYQPLDGVYRAHCQVLGLHLQACGIAVHYAPRAHTVHKLPDTRGEALQLRWWRGQDTLGLTPHLVKAYLPASLHWLARSGPVGPLCVLASRLWFSAQALNMQDLPPVRGLRRGAALALIAAFSAVDMLGSLAAGLGWRRRRADAQALSYHHS</sequence>
<evidence type="ECO:0000313" key="4">
    <source>
        <dbReference type="Proteomes" id="UP000000420"/>
    </source>
</evidence>
<dbReference type="CDD" id="cd00761">
    <property type="entry name" value="Glyco_tranf_GTA_type"/>
    <property type="match status" value="1"/>
</dbReference>
<dbReference type="InterPro" id="IPR001173">
    <property type="entry name" value="Glyco_trans_2-like"/>
</dbReference>
<keyword evidence="1" id="KW-1133">Transmembrane helix</keyword>
<evidence type="ECO:0000259" key="2">
    <source>
        <dbReference type="Pfam" id="PF00535"/>
    </source>
</evidence>
<dbReference type="Proteomes" id="UP000000420">
    <property type="component" value="Chromosome"/>
</dbReference>
<dbReference type="Pfam" id="PF00535">
    <property type="entry name" value="Glycos_transf_2"/>
    <property type="match status" value="1"/>
</dbReference>
<dbReference type="PANTHER" id="PTHR48090">
    <property type="entry name" value="UNDECAPRENYL-PHOSPHATE 4-DEOXY-4-FORMAMIDO-L-ARABINOSE TRANSFERASE-RELATED"/>
    <property type="match status" value="1"/>
</dbReference>
<dbReference type="SUPFAM" id="SSF53448">
    <property type="entry name" value="Nucleotide-diphospho-sugar transferases"/>
    <property type="match status" value="1"/>
</dbReference>
<evidence type="ECO:0000313" key="3">
    <source>
        <dbReference type="EMBL" id="AAY47688.1"/>
    </source>
</evidence>
<dbReference type="PANTHER" id="PTHR48090:SF7">
    <property type="entry name" value="RFBJ PROTEIN"/>
    <property type="match status" value="1"/>
</dbReference>
<feature type="domain" description="Glycosyltransferase 2-like" evidence="2">
    <location>
        <begin position="46"/>
        <end position="204"/>
    </location>
</feature>
<dbReference type="EMBL" id="CP000050">
    <property type="protein sequence ID" value="AAY47688.1"/>
    <property type="molecule type" value="Genomic_DNA"/>
</dbReference>